<reference evidence="1 2" key="1">
    <citation type="submission" date="2018-10" db="EMBL/GenBank/DDBJ databases">
        <title>Oceanobacillus sp. YLB-02 draft genome.</title>
        <authorList>
            <person name="Yu L."/>
        </authorList>
    </citation>
    <scope>NUCLEOTIDE SEQUENCE [LARGE SCALE GENOMIC DNA]</scope>
    <source>
        <strain evidence="1 2">YLB-02</strain>
    </source>
</reference>
<dbReference type="EMBL" id="RCHR01000003">
    <property type="protein sequence ID" value="RLL45457.1"/>
    <property type="molecule type" value="Genomic_DNA"/>
</dbReference>
<name>A0A498D9G5_9BACI</name>
<accession>A0A498D9G5</accession>
<protein>
    <submittedName>
        <fullName evidence="1">RDD family protein</fullName>
    </submittedName>
</protein>
<dbReference type="Proteomes" id="UP000270219">
    <property type="component" value="Unassembled WGS sequence"/>
</dbReference>
<proteinExistence type="predicted"/>
<dbReference type="RefSeq" id="WP_121523043.1">
    <property type="nucleotide sequence ID" value="NZ_RCHR01000003.1"/>
</dbReference>
<keyword evidence="2" id="KW-1185">Reference proteome</keyword>
<gene>
    <name evidence="1" type="ORF">D8M04_11455</name>
</gene>
<evidence type="ECO:0000313" key="1">
    <source>
        <dbReference type="EMBL" id="RLL45457.1"/>
    </source>
</evidence>
<dbReference type="OrthoDB" id="2354892at2"/>
<sequence length="129" mass="14576">MKDLTKKRTKAVMIDGVVSGILSLGVEYFLRKKVKNEFVHTVVTPTVVMWSLEYAQMRTCGQTVGYKAMGLALESKDGKDLNSCQIVKRIAYRDTLSTLDYFKDREAFEGENGAAMPHDRYTGTVVREK</sequence>
<evidence type="ECO:0000313" key="2">
    <source>
        <dbReference type="Proteomes" id="UP000270219"/>
    </source>
</evidence>
<comment type="caution">
    <text evidence="1">The sequence shown here is derived from an EMBL/GenBank/DDBJ whole genome shotgun (WGS) entry which is preliminary data.</text>
</comment>
<dbReference type="AlphaFoldDB" id="A0A498D9G5"/>
<organism evidence="1 2">
    <name type="scientific">Oceanobacillus piezotolerans</name>
    <dbReference type="NCBI Taxonomy" id="2448030"/>
    <lineage>
        <taxon>Bacteria</taxon>
        <taxon>Bacillati</taxon>
        <taxon>Bacillota</taxon>
        <taxon>Bacilli</taxon>
        <taxon>Bacillales</taxon>
        <taxon>Bacillaceae</taxon>
        <taxon>Oceanobacillus</taxon>
    </lineage>
</organism>